<dbReference type="Proteomes" id="UP000030512">
    <property type="component" value="Chromosome"/>
</dbReference>
<feature type="transmembrane region" description="Helical" evidence="11">
    <location>
        <begin position="115"/>
        <end position="135"/>
    </location>
</feature>
<keyword evidence="10 11" id="KW-0472">Membrane</keyword>
<comment type="subcellular location">
    <subcellularLocation>
        <location evidence="2">Cell membrane</location>
        <topology evidence="2">Multi-pass membrane protein</topology>
    </subcellularLocation>
</comment>
<evidence type="ECO:0000313" key="15">
    <source>
        <dbReference type="Proteomes" id="UP000030512"/>
    </source>
</evidence>
<feature type="transmembrane region" description="Helical" evidence="11">
    <location>
        <begin position="186"/>
        <end position="205"/>
    </location>
</feature>
<proteinExistence type="predicted"/>
<dbReference type="EC" id="2.7.13.3" evidence="3"/>
<evidence type="ECO:0000256" key="9">
    <source>
        <dbReference type="ARBA" id="ARBA00022989"/>
    </source>
</evidence>
<evidence type="ECO:0000256" key="6">
    <source>
        <dbReference type="ARBA" id="ARBA00022679"/>
    </source>
</evidence>
<gene>
    <name evidence="14" type="ORF">JT25_004220</name>
</gene>
<evidence type="ECO:0000256" key="3">
    <source>
        <dbReference type="ARBA" id="ARBA00012438"/>
    </source>
</evidence>
<evidence type="ECO:0000256" key="4">
    <source>
        <dbReference type="ARBA" id="ARBA00022475"/>
    </source>
</evidence>
<dbReference type="SMART" id="SM00091">
    <property type="entry name" value="PAS"/>
    <property type="match status" value="3"/>
</dbReference>
<dbReference type="InterPro" id="IPR035965">
    <property type="entry name" value="PAS-like_dom_sf"/>
</dbReference>
<feature type="transmembrane region" description="Helical" evidence="11">
    <location>
        <begin position="20"/>
        <end position="45"/>
    </location>
</feature>
<evidence type="ECO:0000256" key="5">
    <source>
        <dbReference type="ARBA" id="ARBA00022553"/>
    </source>
</evidence>
<evidence type="ECO:0000256" key="7">
    <source>
        <dbReference type="ARBA" id="ARBA00022692"/>
    </source>
</evidence>
<dbReference type="PROSITE" id="PS50113">
    <property type="entry name" value="PAC"/>
    <property type="match status" value="1"/>
</dbReference>
<dbReference type="KEGG" id="mdn:JT25_004220"/>
<evidence type="ECO:0000256" key="8">
    <source>
        <dbReference type="ARBA" id="ARBA00022777"/>
    </source>
</evidence>
<keyword evidence="5" id="KW-0597">Phosphoprotein</keyword>
<feature type="transmembrane region" description="Helical" evidence="11">
    <location>
        <begin position="237"/>
        <end position="257"/>
    </location>
</feature>
<keyword evidence="6" id="KW-0808">Transferase</keyword>
<feature type="transmembrane region" description="Helical" evidence="11">
    <location>
        <begin position="211"/>
        <end position="230"/>
    </location>
</feature>
<dbReference type="RefSeq" id="WP_036274857.1">
    <property type="nucleotide sequence ID" value="NZ_CP014476.1"/>
</dbReference>
<organism evidence="14 15">
    <name type="scientific">Methylomonas denitrificans</name>
    <dbReference type="NCBI Taxonomy" id="1538553"/>
    <lineage>
        <taxon>Bacteria</taxon>
        <taxon>Pseudomonadati</taxon>
        <taxon>Pseudomonadota</taxon>
        <taxon>Gammaproteobacteria</taxon>
        <taxon>Methylococcales</taxon>
        <taxon>Methylococcaceae</taxon>
        <taxon>Methylomonas</taxon>
    </lineage>
</organism>
<dbReference type="Pfam" id="PF13188">
    <property type="entry name" value="PAS_8"/>
    <property type="match status" value="2"/>
</dbReference>
<dbReference type="InterPro" id="IPR052162">
    <property type="entry name" value="Sensor_kinase/Photoreceptor"/>
</dbReference>
<dbReference type="Pfam" id="PF08448">
    <property type="entry name" value="PAS_4"/>
    <property type="match status" value="1"/>
</dbReference>
<dbReference type="GO" id="GO:0004673">
    <property type="term" value="F:protein histidine kinase activity"/>
    <property type="evidence" value="ECO:0007669"/>
    <property type="project" value="UniProtKB-EC"/>
</dbReference>
<dbReference type="STRING" id="1538553.JT25_004220"/>
<dbReference type="CDD" id="cd00130">
    <property type="entry name" value="PAS"/>
    <property type="match status" value="1"/>
</dbReference>
<dbReference type="InterPro" id="IPR000014">
    <property type="entry name" value="PAS"/>
</dbReference>
<feature type="transmembrane region" description="Helical" evidence="11">
    <location>
        <begin position="155"/>
        <end position="174"/>
    </location>
</feature>
<keyword evidence="7 11" id="KW-0812">Transmembrane</keyword>
<dbReference type="NCBIfam" id="TIGR00229">
    <property type="entry name" value="sensory_box"/>
    <property type="match status" value="2"/>
</dbReference>
<keyword evidence="8" id="KW-0418">Kinase</keyword>
<feature type="domain" description="PAC" evidence="13">
    <location>
        <begin position="510"/>
        <end position="562"/>
    </location>
</feature>
<dbReference type="PANTHER" id="PTHR43304:SF1">
    <property type="entry name" value="PAC DOMAIN-CONTAINING PROTEIN"/>
    <property type="match status" value="1"/>
</dbReference>
<dbReference type="InterPro" id="IPR007895">
    <property type="entry name" value="MASE1"/>
</dbReference>
<dbReference type="Gene3D" id="3.30.450.20">
    <property type="entry name" value="PAS domain"/>
    <property type="match status" value="3"/>
</dbReference>
<feature type="domain" description="PAS" evidence="12">
    <location>
        <begin position="302"/>
        <end position="344"/>
    </location>
</feature>
<dbReference type="PROSITE" id="PS50112">
    <property type="entry name" value="PAS"/>
    <property type="match status" value="1"/>
</dbReference>
<evidence type="ECO:0000313" key="14">
    <source>
        <dbReference type="EMBL" id="AMK75695.1"/>
    </source>
</evidence>
<keyword evidence="15" id="KW-1185">Reference proteome</keyword>
<sequence>MPSLNYRWQDLPGILGLAGFYGLLAKVVLNYFSASGNVTLIWFSGGLGLAVLLQKGLRYWPGIFIGAFAAGLMVDDPLLLSASIAVGNTLESVCAAYLLKRNPRFSVSLSEPQHFLWLALIGIICSVLSAGIGPWSLWLAGFVATEHVAETALHWWMADLFGIIFTTPLLLIWHDWPNNWFRINRLPETLLFVGFTILSGQVLFFDWFVTQLSFTPLPYWTFFFIFWGAMRFGRHGVALALAITAFQALYGAAHHIGRFAYDLEESDLFNFWMYMAILSSCSVILALTVHKNRQVAQGLLESERRLKAIIDTSPTPLALNDDQQNILLLSPAFIKIFGYTLADIPTLADWWLLAYPEPVYRNWVAETWQQRLAAAKLSEDHQFEAMEISVRCKNGETRIALVSAHPLGVSFADTHLVSLHDITELKKSEKAVLESNQLLQTVLETLPIRVFWKDRDSRYLGCNALFASDAGQPSSRDLIGKDDNQLNWREQAAIYQADDRQVIVSGVGKLAYEEPQSTPDGNTIWLRTSKIPLRNSEHETIGVLGIYEDISENKAREDALAQSVSLLMATLEATADGILVVSLQRQIVSYNQRFFDLWQLPNTAVGEDKDDTTLLHLAVKQLKTPTSFSIKSRHSTITRIKKVTT</sequence>
<evidence type="ECO:0000256" key="2">
    <source>
        <dbReference type="ARBA" id="ARBA00004651"/>
    </source>
</evidence>
<evidence type="ECO:0000256" key="11">
    <source>
        <dbReference type="SAM" id="Phobius"/>
    </source>
</evidence>
<dbReference type="InterPro" id="IPR013656">
    <property type="entry name" value="PAS_4"/>
</dbReference>
<protein>
    <recommendedName>
        <fullName evidence="3">histidine kinase</fullName>
        <ecNumber evidence="3">2.7.13.3</ecNumber>
    </recommendedName>
</protein>
<keyword evidence="4" id="KW-1003">Cell membrane</keyword>
<reference evidence="14 15" key="1">
    <citation type="journal article" date="2015" name="Environ. Microbiol.">
        <title>Methane oxidation coupled to nitrate reduction under hypoxia by the Gammaproteobacterium Methylomonas denitrificans, sp. nov. type strain FJG1.</title>
        <authorList>
            <person name="Kits K.D."/>
            <person name="Klotz M.G."/>
            <person name="Stein L.Y."/>
        </authorList>
    </citation>
    <scope>NUCLEOTIDE SEQUENCE [LARGE SCALE GENOMIC DNA]</scope>
    <source>
        <strain evidence="14 15">FJG1</strain>
    </source>
</reference>
<accession>A0A126T0T8</accession>
<dbReference type="PANTHER" id="PTHR43304">
    <property type="entry name" value="PHYTOCHROME-LIKE PROTEIN CPH1"/>
    <property type="match status" value="1"/>
</dbReference>
<dbReference type="InterPro" id="IPR000700">
    <property type="entry name" value="PAS-assoc_C"/>
</dbReference>
<evidence type="ECO:0000259" key="12">
    <source>
        <dbReference type="PROSITE" id="PS50112"/>
    </source>
</evidence>
<dbReference type="EMBL" id="CP014476">
    <property type="protein sequence ID" value="AMK75695.1"/>
    <property type="molecule type" value="Genomic_DNA"/>
</dbReference>
<feature type="transmembrane region" description="Helical" evidence="11">
    <location>
        <begin position="269"/>
        <end position="289"/>
    </location>
</feature>
<comment type="catalytic activity">
    <reaction evidence="1">
        <text>ATP + protein L-histidine = ADP + protein N-phospho-L-histidine.</text>
        <dbReference type="EC" id="2.7.13.3"/>
    </reaction>
</comment>
<dbReference type="AlphaFoldDB" id="A0A126T0T8"/>
<feature type="transmembrane region" description="Helical" evidence="11">
    <location>
        <begin position="80"/>
        <end position="99"/>
    </location>
</feature>
<evidence type="ECO:0000256" key="1">
    <source>
        <dbReference type="ARBA" id="ARBA00000085"/>
    </source>
</evidence>
<evidence type="ECO:0000256" key="10">
    <source>
        <dbReference type="ARBA" id="ARBA00023136"/>
    </source>
</evidence>
<dbReference type="GO" id="GO:0005886">
    <property type="term" value="C:plasma membrane"/>
    <property type="evidence" value="ECO:0007669"/>
    <property type="project" value="UniProtKB-SubCell"/>
</dbReference>
<keyword evidence="9 11" id="KW-1133">Transmembrane helix</keyword>
<dbReference type="SUPFAM" id="SSF55785">
    <property type="entry name" value="PYP-like sensor domain (PAS domain)"/>
    <property type="match status" value="3"/>
</dbReference>
<dbReference type="Pfam" id="PF05231">
    <property type="entry name" value="MASE1"/>
    <property type="match status" value="1"/>
</dbReference>
<evidence type="ECO:0000259" key="13">
    <source>
        <dbReference type="PROSITE" id="PS50113"/>
    </source>
</evidence>
<name>A0A126T0T8_9GAMM</name>